<evidence type="ECO:0000256" key="5">
    <source>
        <dbReference type="ARBA" id="ARBA00022553"/>
    </source>
</evidence>
<dbReference type="InterPro" id="IPR009081">
    <property type="entry name" value="PP-bd_ACP"/>
</dbReference>
<dbReference type="PROSITE" id="PS50075">
    <property type="entry name" value="CARRIER"/>
    <property type="match status" value="1"/>
</dbReference>
<feature type="coiled-coil region" evidence="10">
    <location>
        <begin position="570"/>
        <end position="604"/>
    </location>
</feature>
<dbReference type="InterPro" id="IPR040321">
    <property type="entry name" value="SCD2-like"/>
</dbReference>
<dbReference type="InterPro" id="IPR020806">
    <property type="entry name" value="PKS_PP-bd"/>
</dbReference>
<keyword evidence="7" id="KW-0443">Lipid metabolism</keyword>
<comment type="caution">
    <text evidence="13">The sequence shown here is derived from an EMBL/GenBank/DDBJ whole genome shotgun (WGS) entry which is preliminary data.</text>
</comment>
<dbReference type="GO" id="GO:0006633">
    <property type="term" value="P:fatty acid biosynthetic process"/>
    <property type="evidence" value="ECO:0007669"/>
    <property type="project" value="UniProtKB-KW"/>
</dbReference>
<evidence type="ECO:0000256" key="8">
    <source>
        <dbReference type="ARBA" id="ARBA00023160"/>
    </source>
</evidence>
<accession>A0A5A7V8V9</accession>
<dbReference type="Pfam" id="PF00550">
    <property type="entry name" value="PP-binding"/>
    <property type="match status" value="1"/>
</dbReference>
<keyword evidence="5" id="KW-0597">Phosphoprotein</keyword>
<dbReference type="STRING" id="1194695.A0A5A7V8V9"/>
<feature type="coiled-coil region" evidence="10">
    <location>
        <begin position="477"/>
        <end position="518"/>
    </location>
</feature>
<evidence type="ECO:0000259" key="12">
    <source>
        <dbReference type="PROSITE" id="PS50075"/>
    </source>
</evidence>
<feature type="domain" description="Carrier" evidence="12">
    <location>
        <begin position="59"/>
        <end position="134"/>
    </location>
</feature>
<dbReference type="PANTHER" id="PTHR31762:SF10">
    <property type="entry name" value="FAS-BINDING FACTOR-LIKE PROTEIN"/>
    <property type="match status" value="1"/>
</dbReference>
<evidence type="ECO:0000256" key="2">
    <source>
        <dbReference type="ARBA" id="ARBA00010930"/>
    </source>
</evidence>
<evidence type="ECO:0000256" key="9">
    <source>
        <dbReference type="RuleBase" id="RU000722"/>
    </source>
</evidence>
<feature type="compositionally biased region" description="Low complexity" evidence="11">
    <location>
        <begin position="314"/>
        <end position="325"/>
    </location>
</feature>
<dbReference type="NCBIfam" id="TIGR00517">
    <property type="entry name" value="acyl_carrier"/>
    <property type="match status" value="1"/>
</dbReference>
<evidence type="ECO:0000256" key="11">
    <source>
        <dbReference type="SAM" id="MobiDB-lite"/>
    </source>
</evidence>
<dbReference type="InterPro" id="IPR036736">
    <property type="entry name" value="ACP-like_sf"/>
</dbReference>
<keyword evidence="6" id="KW-0276">Fatty acid metabolism</keyword>
<dbReference type="HAMAP" id="MF_01217">
    <property type="entry name" value="Acyl_carrier"/>
    <property type="match status" value="1"/>
</dbReference>
<feature type="compositionally biased region" description="Polar residues" evidence="11">
    <location>
        <begin position="260"/>
        <end position="277"/>
    </location>
</feature>
<evidence type="ECO:0000313" key="14">
    <source>
        <dbReference type="Proteomes" id="UP000321393"/>
    </source>
</evidence>
<dbReference type="EMBL" id="SSTE01002358">
    <property type="protein sequence ID" value="KAA0063644.1"/>
    <property type="molecule type" value="Genomic_DNA"/>
</dbReference>
<dbReference type="GO" id="GO:0000911">
    <property type="term" value="P:cytokinesis by cell plate formation"/>
    <property type="evidence" value="ECO:0007669"/>
    <property type="project" value="InterPro"/>
</dbReference>
<dbReference type="PANTHER" id="PTHR31762">
    <property type="entry name" value="FAS-BINDING FACTOR-LIKE PROTEIN"/>
    <property type="match status" value="1"/>
</dbReference>
<protein>
    <recommendedName>
        <fullName evidence="9">Acyl carrier protein</fullName>
    </recommendedName>
</protein>
<dbReference type="Gene3D" id="1.10.1200.10">
    <property type="entry name" value="ACP-like"/>
    <property type="match status" value="1"/>
</dbReference>
<comment type="similarity">
    <text evidence="2">Belongs to the acyl carrier protein (ACP) family.</text>
</comment>
<comment type="function">
    <text evidence="1 9">Carrier of the growing fatty acid chain in fatty acid biosynthesis.</text>
</comment>
<evidence type="ECO:0000256" key="7">
    <source>
        <dbReference type="ARBA" id="ARBA00023098"/>
    </source>
</evidence>
<evidence type="ECO:0000256" key="4">
    <source>
        <dbReference type="ARBA" id="ARBA00022516"/>
    </source>
</evidence>
<proteinExistence type="inferred from homology"/>
<evidence type="ECO:0000256" key="3">
    <source>
        <dbReference type="ARBA" id="ARBA00022450"/>
    </source>
</evidence>
<sequence length="886" mass="97440">MASITASSLSLRTAPPHCRQIAGTSKLSGSRMVSFSYQGRNNFSSRRLQSLRISCAAKPETVEKVSRIVKKQLALPDDSTVNGESKFSTLGADSLDTVEIVMGLEEEFGISVEEESAQSITTVQEAADLIEDLILKKGAMDRMRPVYTREKSNAGTPLGPASPLVPPFPHHNRSGSTGLANSRRGQNNATKAAAQRLAKVMASSADDEDDEDDLSFDYSLASGTGSIGLASGRSVRARSPMQSVRTIQEQPTPGHVGSSGRASQTVNPIEQSLSGRSTLGFRPAHSDNNVEQPPITRTSTTGRSSQLGNSIEQTPSTRSTSISRPNLGVKTVPLVPSSVSISLKPTLPVTPKEGQSDTRTSLRPALPVTPKEGQVDTRTSLRPALPVTPKEGQVDTRTSHRPTLSVTPKEGQFDIKTSLRPALPVTPKEGQFDSKISIRPSFPVTPTEGQLDTKRDKRLSLDMGSMNFRDTSNQPSSSDLQDELDMVQEENESLLEKLRLAEERCEEAEARARQLESQSLPLKNNIYFCFCGLSIYIKQRKCHSTLSIRSLQAALRVASQSHGSRGTHHIAALKTEAETARDEATSALEHLDEAEAELQSLRIMTHRMILTKEEMEEVVLKRCWLARYWSLCVRYGIHAEVAGARSEYWSSFTSSPVEVVLEAGKKAKEVTASDDLEGRENQRDLNEFSSETNVESMLLVERGLRELATLKVEDAVALAMARDRRANLLKPDEAKLPIEGQFEAFELSPEEAEDVSFKQSAVSELLKDRVQSWCGIGALEERVRSVTAKLIVWDIANCGVHSSLHDDDATFKLLQESRRRTEVNPLKDSAALKKWHIKAGKAMFTIKTIVDEEMLEYISIMEAPKKAWDTFTSLLSKKMIQDTLTI</sequence>
<gene>
    <name evidence="13" type="ORF">E6C27_scaffold329G001580</name>
</gene>
<feature type="compositionally biased region" description="Polar residues" evidence="11">
    <location>
        <begin position="240"/>
        <end position="251"/>
    </location>
</feature>
<feature type="region of interest" description="Disordered" evidence="11">
    <location>
        <begin position="342"/>
        <end position="410"/>
    </location>
</feature>
<dbReference type="InterPro" id="IPR003231">
    <property type="entry name" value="ACP"/>
</dbReference>
<dbReference type="PROSITE" id="PS00012">
    <property type="entry name" value="PHOSPHOPANTETHEINE"/>
    <property type="match status" value="1"/>
</dbReference>
<dbReference type="OrthoDB" id="2014962at2759"/>
<feature type="compositionally biased region" description="Polar residues" evidence="11">
    <location>
        <begin position="286"/>
        <end position="313"/>
    </location>
</feature>
<feature type="compositionally biased region" description="Polar residues" evidence="11">
    <location>
        <begin position="174"/>
        <end position="190"/>
    </location>
</feature>
<keyword evidence="3 9" id="KW-0596">Phosphopantetheine</keyword>
<reference evidence="13 14" key="1">
    <citation type="submission" date="2019-08" db="EMBL/GenBank/DDBJ databases">
        <title>Draft genome sequences of two oriental melons (Cucumis melo L. var makuwa).</title>
        <authorList>
            <person name="Kwon S.-Y."/>
        </authorList>
    </citation>
    <scope>NUCLEOTIDE SEQUENCE [LARGE SCALE GENOMIC DNA]</scope>
    <source>
        <strain evidence="14">cv. SW 3</strain>
        <tissue evidence="13">Leaf</tissue>
    </source>
</reference>
<evidence type="ECO:0000256" key="6">
    <source>
        <dbReference type="ARBA" id="ARBA00022832"/>
    </source>
</evidence>
<dbReference type="AlphaFoldDB" id="A0A5A7V8V9"/>
<keyword evidence="4 9" id="KW-0444">Lipid biosynthesis</keyword>
<dbReference type="InterPro" id="IPR006162">
    <property type="entry name" value="Ppantetheine_attach_site"/>
</dbReference>
<dbReference type="SUPFAM" id="SSF47336">
    <property type="entry name" value="ACP-like"/>
    <property type="match status" value="1"/>
</dbReference>
<dbReference type="GO" id="GO:0031177">
    <property type="term" value="F:phosphopantetheine binding"/>
    <property type="evidence" value="ECO:0007669"/>
    <property type="project" value="InterPro"/>
</dbReference>
<dbReference type="SMART" id="SM00823">
    <property type="entry name" value="PKS_PP"/>
    <property type="match status" value="1"/>
</dbReference>
<feature type="region of interest" description="Disordered" evidence="11">
    <location>
        <begin position="150"/>
        <end position="328"/>
    </location>
</feature>
<keyword evidence="8 9" id="KW-0275">Fatty acid biosynthesis</keyword>
<dbReference type="Proteomes" id="UP000321393">
    <property type="component" value="Unassembled WGS sequence"/>
</dbReference>
<evidence type="ECO:0000256" key="1">
    <source>
        <dbReference type="ARBA" id="ARBA00003180"/>
    </source>
</evidence>
<evidence type="ECO:0000313" key="13">
    <source>
        <dbReference type="EMBL" id="KAA0063644.1"/>
    </source>
</evidence>
<organism evidence="13 14">
    <name type="scientific">Cucumis melo var. makuwa</name>
    <name type="common">Oriental melon</name>
    <dbReference type="NCBI Taxonomy" id="1194695"/>
    <lineage>
        <taxon>Eukaryota</taxon>
        <taxon>Viridiplantae</taxon>
        <taxon>Streptophyta</taxon>
        <taxon>Embryophyta</taxon>
        <taxon>Tracheophyta</taxon>
        <taxon>Spermatophyta</taxon>
        <taxon>Magnoliopsida</taxon>
        <taxon>eudicotyledons</taxon>
        <taxon>Gunneridae</taxon>
        <taxon>Pentapetalae</taxon>
        <taxon>rosids</taxon>
        <taxon>fabids</taxon>
        <taxon>Cucurbitales</taxon>
        <taxon>Cucurbitaceae</taxon>
        <taxon>Benincaseae</taxon>
        <taxon>Cucumis</taxon>
    </lineage>
</organism>
<keyword evidence="10" id="KW-0175">Coiled coil</keyword>
<evidence type="ECO:0000256" key="10">
    <source>
        <dbReference type="SAM" id="Coils"/>
    </source>
</evidence>
<feature type="region of interest" description="Disordered" evidence="11">
    <location>
        <begin position="424"/>
        <end position="453"/>
    </location>
</feature>
<name>A0A5A7V8V9_CUCMM</name>
<feature type="compositionally biased region" description="Acidic residues" evidence="11">
    <location>
        <begin position="205"/>
        <end position="215"/>
    </location>
</feature>